<protein>
    <submittedName>
        <fullName evidence="1">Uncharacterized protein</fullName>
    </submittedName>
</protein>
<evidence type="ECO:0000313" key="1">
    <source>
        <dbReference type="EMBL" id="QQZ10003.1"/>
    </source>
</evidence>
<sequence length="59" mass="6421">MVIGSKVQKGYQLNGDMDYVQVTDYSTTPGTYVVKIKVIDNAGNISEIVTKELVVPSVD</sequence>
<keyword evidence="2" id="KW-1185">Reference proteome</keyword>
<dbReference type="RefSeq" id="WP_202778952.1">
    <property type="nucleotide sequence ID" value="NZ_CP065425.1"/>
</dbReference>
<proteinExistence type="predicted"/>
<evidence type="ECO:0000313" key="2">
    <source>
        <dbReference type="Proteomes" id="UP000595691"/>
    </source>
</evidence>
<accession>A0ABX7E3W8</accession>
<dbReference type="Proteomes" id="UP000595691">
    <property type="component" value="Chromosome"/>
</dbReference>
<organism evidence="1 2">
    <name type="scientific">Heyndrickxia vini</name>
    <dbReference type="NCBI Taxonomy" id="1476025"/>
    <lineage>
        <taxon>Bacteria</taxon>
        <taxon>Bacillati</taxon>
        <taxon>Bacillota</taxon>
        <taxon>Bacilli</taxon>
        <taxon>Bacillales</taxon>
        <taxon>Bacillaceae</taxon>
        <taxon>Heyndrickxia</taxon>
    </lineage>
</organism>
<reference evidence="1 2" key="1">
    <citation type="submission" date="2020-11" db="EMBL/GenBank/DDBJ databases">
        <title>Taxonomic evaluation of the Bacillus sporothermodurans group of bacteria based on whole genome sequences.</title>
        <authorList>
            <person name="Fiedler G."/>
            <person name="Herbstmann A.-D."/>
            <person name="Doll E."/>
            <person name="Wenning M."/>
            <person name="Brinks E."/>
            <person name="Kabisch J."/>
            <person name="Breitenwieser F."/>
            <person name="Lappann M."/>
            <person name="Boehnlein C."/>
            <person name="Franz C."/>
        </authorList>
    </citation>
    <scope>NUCLEOTIDE SEQUENCE [LARGE SCALE GENOMIC DNA]</scope>
    <source>
        <strain evidence="1 2">JCM 19841</strain>
    </source>
</reference>
<name>A0ABX7E3W8_9BACI</name>
<dbReference type="EMBL" id="CP065425">
    <property type="protein sequence ID" value="QQZ10003.1"/>
    <property type="molecule type" value="Genomic_DNA"/>
</dbReference>
<gene>
    <name evidence="1" type="ORF">I5776_03275</name>
</gene>